<evidence type="ECO:0000256" key="8">
    <source>
        <dbReference type="ARBA" id="ARBA00022989"/>
    </source>
</evidence>
<name>A0A4Q2KLD2_9SPHN</name>
<evidence type="ECO:0000313" key="12">
    <source>
        <dbReference type="Proteomes" id="UP000293623"/>
    </source>
</evidence>
<keyword evidence="7 10" id="KW-0283">Flagellar rotation</keyword>
<evidence type="ECO:0000256" key="1">
    <source>
        <dbReference type="ARBA" id="ARBA00002254"/>
    </source>
</evidence>
<keyword evidence="6 10" id="KW-0812">Transmembrane</keyword>
<keyword evidence="11" id="KW-0282">Flagellum</keyword>
<proteinExistence type="inferred from homology"/>
<evidence type="ECO:0000256" key="9">
    <source>
        <dbReference type="ARBA" id="ARBA00023136"/>
    </source>
</evidence>
<dbReference type="AlphaFoldDB" id="A0A4Q2KLD2"/>
<dbReference type="GO" id="GO:0071978">
    <property type="term" value="P:bacterial-type flagellum-dependent swarming motility"/>
    <property type="evidence" value="ECO:0007669"/>
    <property type="project" value="TreeGrafter"/>
</dbReference>
<keyword evidence="4" id="KW-1003">Cell membrane</keyword>
<comment type="caution">
    <text evidence="11">The sequence shown here is derived from an EMBL/GenBank/DDBJ whole genome shotgun (WGS) entry which is preliminary data.</text>
</comment>
<evidence type="ECO:0000313" key="11">
    <source>
        <dbReference type="EMBL" id="RXZ65249.1"/>
    </source>
</evidence>
<protein>
    <recommendedName>
        <fullName evidence="10">Flagellar protein FliL</fullName>
    </recommendedName>
</protein>
<dbReference type="PANTHER" id="PTHR35091">
    <property type="entry name" value="FLAGELLAR PROTEIN FLIL"/>
    <property type="match status" value="1"/>
</dbReference>
<sequence>MSDKKDNQDKPAKGKGLLKLLVVGVLVAGAAGGTVFGLMSAGVIQMAGANAAEAGPQLVLKGDKDPYAPPAPKGSTGGADVVYGEGGTKYRTAYFSFAEDFTSNLRNSDGLIQVSLAASTRRDGRVLMWLDEHQLAIRSRILVELADTPEEEVITSAGKTKLQKRLTDAVNAVLTEQEGFGGVDNVYFRTFIVQ</sequence>
<dbReference type="RefSeq" id="WP_129522739.1">
    <property type="nucleotide sequence ID" value="NZ_SDPV01000001.1"/>
</dbReference>
<accession>A0A4Q2KLD2</accession>
<dbReference type="GO" id="GO:0009425">
    <property type="term" value="C:bacterial-type flagellum basal body"/>
    <property type="evidence" value="ECO:0007669"/>
    <property type="project" value="InterPro"/>
</dbReference>
<keyword evidence="8 10" id="KW-1133">Transmembrane helix</keyword>
<dbReference type="OrthoDB" id="7058946at2"/>
<keyword evidence="5 10" id="KW-0145">Chemotaxis</keyword>
<organism evidence="11 12">
    <name type="scientific">Pelagerythrobacter rhizovicinus</name>
    <dbReference type="NCBI Taxonomy" id="2268576"/>
    <lineage>
        <taxon>Bacteria</taxon>
        <taxon>Pseudomonadati</taxon>
        <taxon>Pseudomonadota</taxon>
        <taxon>Alphaproteobacteria</taxon>
        <taxon>Sphingomonadales</taxon>
        <taxon>Erythrobacteraceae</taxon>
        <taxon>Pelagerythrobacter</taxon>
    </lineage>
</organism>
<reference evidence="11 12" key="1">
    <citation type="submission" date="2019-01" db="EMBL/GenBank/DDBJ databases">
        <title>Altererythrobacter rhizovicinus sp. nov., isolated from the rhizosphere soil of Haloxylon ammodendron.</title>
        <authorList>
            <person name="Li H.-P."/>
            <person name="Gou J.-Y."/>
            <person name="Yao D."/>
            <person name="Han Q.-Q."/>
            <person name="Shao K.-Z."/>
            <person name="Zhao Q."/>
            <person name="Zhang J.-L."/>
        </authorList>
    </citation>
    <scope>NUCLEOTIDE SEQUENCE [LARGE SCALE GENOMIC DNA]</scope>
    <source>
        <strain evidence="11 12">AY-3R</strain>
    </source>
</reference>
<comment type="similarity">
    <text evidence="3 10">Belongs to the FliL family.</text>
</comment>
<evidence type="ECO:0000256" key="2">
    <source>
        <dbReference type="ARBA" id="ARBA00004162"/>
    </source>
</evidence>
<gene>
    <name evidence="11" type="ORF">ETX26_00340</name>
</gene>
<evidence type="ECO:0000256" key="5">
    <source>
        <dbReference type="ARBA" id="ARBA00022500"/>
    </source>
</evidence>
<feature type="transmembrane region" description="Helical" evidence="10">
    <location>
        <begin position="20"/>
        <end position="44"/>
    </location>
</feature>
<dbReference type="GO" id="GO:0006935">
    <property type="term" value="P:chemotaxis"/>
    <property type="evidence" value="ECO:0007669"/>
    <property type="project" value="UniProtKB-KW"/>
</dbReference>
<comment type="function">
    <text evidence="1 10">Controls the rotational direction of flagella during chemotaxis.</text>
</comment>
<dbReference type="Proteomes" id="UP000293623">
    <property type="component" value="Unassembled WGS sequence"/>
</dbReference>
<dbReference type="InterPro" id="IPR005503">
    <property type="entry name" value="FliL"/>
</dbReference>
<evidence type="ECO:0000256" key="3">
    <source>
        <dbReference type="ARBA" id="ARBA00008281"/>
    </source>
</evidence>
<evidence type="ECO:0000256" key="7">
    <source>
        <dbReference type="ARBA" id="ARBA00022779"/>
    </source>
</evidence>
<dbReference type="Pfam" id="PF03748">
    <property type="entry name" value="FliL"/>
    <property type="match status" value="1"/>
</dbReference>
<keyword evidence="10" id="KW-0997">Cell inner membrane</keyword>
<evidence type="ECO:0000256" key="6">
    <source>
        <dbReference type="ARBA" id="ARBA00022692"/>
    </source>
</evidence>
<keyword evidence="11" id="KW-0966">Cell projection</keyword>
<evidence type="ECO:0000256" key="10">
    <source>
        <dbReference type="RuleBase" id="RU364125"/>
    </source>
</evidence>
<dbReference type="EMBL" id="SDPV01000001">
    <property type="protein sequence ID" value="RXZ65249.1"/>
    <property type="molecule type" value="Genomic_DNA"/>
</dbReference>
<evidence type="ECO:0000256" key="4">
    <source>
        <dbReference type="ARBA" id="ARBA00022475"/>
    </source>
</evidence>
<dbReference type="GO" id="GO:0005886">
    <property type="term" value="C:plasma membrane"/>
    <property type="evidence" value="ECO:0007669"/>
    <property type="project" value="UniProtKB-SubCell"/>
</dbReference>
<keyword evidence="9 10" id="KW-0472">Membrane</keyword>
<keyword evidence="12" id="KW-1185">Reference proteome</keyword>
<comment type="subcellular location">
    <subcellularLocation>
        <location evidence="10">Cell inner membrane</location>
    </subcellularLocation>
    <subcellularLocation>
        <location evidence="2">Cell membrane</location>
        <topology evidence="2">Single-pass membrane protein</topology>
    </subcellularLocation>
</comment>
<keyword evidence="11" id="KW-0969">Cilium</keyword>
<dbReference type="PANTHER" id="PTHR35091:SF2">
    <property type="entry name" value="FLAGELLAR PROTEIN FLIL"/>
    <property type="match status" value="1"/>
</dbReference>